<organism evidence="14 15">
    <name type="scientific">Acinetobacter guillouiae</name>
    <name type="common">Acinetobacter genomosp. 11</name>
    <dbReference type="NCBI Taxonomy" id="106649"/>
    <lineage>
        <taxon>Bacteria</taxon>
        <taxon>Pseudomonadati</taxon>
        <taxon>Pseudomonadota</taxon>
        <taxon>Gammaproteobacteria</taxon>
        <taxon>Moraxellales</taxon>
        <taxon>Moraxellaceae</taxon>
        <taxon>Acinetobacter</taxon>
    </lineage>
</organism>
<dbReference type="PANTHER" id="PTHR10689">
    <property type="entry name" value="MICROSOMAL GLUTATHIONE S-TRANSFERASE 1"/>
    <property type="match status" value="1"/>
</dbReference>
<dbReference type="EC" id="2.5.1.18" evidence="3"/>
<evidence type="ECO:0000256" key="1">
    <source>
        <dbReference type="ARBA" id="ARBA00003701"/>
    </source>
</evidence>
<evidence type="ECO:0000256" key="4">
    <source>
        <dbReference type="ARBA" id="ARBA00022679"/>
    </source>
</evidence>
<dbReference type="GO" id="GO:0016020">
    <property type="term" value="C:membrane"/>
    <property type="evidence" value="ECO:0007669"/>
    <property type="project" value="InterPro"/>
</dbReference>
<dbReference type="InterPro" id="IPR023352">
    <property type="entry name" value="MAPEG-like_dom_sf"/>
</dbReference>
<evidence type="ECO:0000313" key="15">
    <source>
        <dbReference type="Proteomes" id="UP000887320"/>
    </source>
</evidence>
<name>A0A6A1RRU4_ACIGI</name>
<evidence type="ECO:0000256" key="8">
    <source>
        <dbReference type="ARBA" id="ARBA00022990"/>
    </source>
</evidence>
<keyword evidence="4" id="KW-0808">Transferase</keyword>
<evidence type="ECO:0000256" key="3">
    <source>
        <dbReference type="ARBA" id="ARBA00012452"/>
    </source>
</evidence>
<keyword evidence="9 13" id="KW-0472">Membrane</keyword>
<evidence type="ECO:0000313" key="14">
    <source>
        <dbReference type="EMBL" id="MCF0266008.1"/>
    </source>
</evidence>
<evidence type="ECO:0000256" key="6">
    <source>
        <dbReference type="ARBA" id="ARBA00022824"/>
    </source>
</evidence>
<feature type="transmembrane region" description="Helical" evidence="13">
    <location>
        <begin position="118"/>
        <end position="140"/>
    </location>
</feature>
<evidence type="ECO:0000256" key="7">
    <source>
        <dbReference type="ARBA" id="ARBA00022989"/>
    </source>
</evidence>
<keyword evidence="7 13" id="KW-1133">Transmembrane helix</keyword>
<comment type="subcellular location">
    <subcellularLocation>
        <location evidence="2">Endoplasmic reticulum membrane</location>
        <topology evidence="2">Multi-pass membrane protein</topology>
    </subcellularLocation>
</comment>
<protein>
    <recommendedName>
        <fullName evidence="11">Microsomal glutathione S-transferase 1</fullName>
        <ecNumber evidence="3">2.5.1.18</ecNumber>
    </recommendedName>
</protein>
<dbReference type="Proteomes" id="UP000887320">
    <property type="component" value="Unassembled WGS sequence"/>
</dbReference>
<comment type="function">
    <text evidence="1">Conjugation of reduced glutathione to a wide number of exogenous and endogenous hydrophobic electrophiles.</text>
</comment>
<reference evidence="14" key="1">
    <citation type="submission" date="2021-07" db="EMBL/GenBank/DDBJ databases">
        <authorList>
            <person name="Fernandez M."/>
            <person name="Pereira P."/>
            <person name="Torres Tejerizo G.A."/>
            <person name="Gonzalez P."/>
            <person name="Agostini E."/>
        </authorList>
    </citation>
    <scope>NUCLEOTIDE SEQUENCE</scope>
    <source>
        <strain evidence="14">SFC 500-1A</strain>
    </source>
</reference>
<evidence type="ECO:0000256" key="13">
    <source>
        <dbReference type="SAM" id="Phobius"/>
    </source>
</evidence>
<sequence length="142" mass="16208">MNNLLHIYAFCVVLLFFKMLVISCYQGFYRIKNKAFKNAEDANFVSVQARPEELPQVTRASQAWANDLENIPVFWVFGGLCIALNLSSDFIVWIFCIFTIARITHTITYLSAMQPWRSISYAVGIICLIILAIQIIITCIGF</sequence>
<dbReference type="EMBL" id="JAHWXT010000006">
    <property type="protein sequence ID" value="MCF0266008.1"/>
    <property type="molecule type" value="Genomic_DNA"/>
</dbReference>
<dbReference type="InterPro" id="IPR040162">
    <property type="entry name" value="MGST1-like"/>
</dbReference>
<evidence type="ECO:0000256" key="10">
    <source>
        <dbReference type="ARBA" id="ARBA00038540"/>
    </source>
</evidence>
<dbReference type="Pfam" id="PF01124">
    <property type="entry name" value="MAPEG"/>
    <property type="match status" value="1"/>
</dbReference>
<dbReference type="Gene3D" id="1.20.120.550">
    <property type="entry name" value="Membrane associated eicosanoid/glutathione metabolism-like domain"/>
    <property type="match status" value="1"/>
</dbReference>
<evidence type="ECO:0000256" key="2">
    <source>
        <dbReference type="ARBA" id="ARBA00004477"/>
    </source>
</evidence>
<evidence type="ECO:0000256" key="11">
    <source>
        <dbReference type="ARBA" id="ARBA00039397"/>
    </source>
</evidence>
<evidence type="ECO:0000256" key="9">
    <source>
        <dbReference type="ARBA" id="ARBA00023136"/>
    </source>
</evidence>
<dbReference type="SUPFAM" id="SSF161084">
    <property type="entry name" value="MAPEG domain-like"/>
    <property type="match status" value="1"/>
</dbReference>
<dbReference type="PANTHER" id="PTHR10689:SF6">
    <property type="entry name" value="MICROSOMAL GLUTATHIONE S-TRANSFERASE 1"/>
    <property type="match status" value="1"/>
</dbReference>
<feature type="transmembrane region" description="Helical" evidence="13">
    <location>
        <begin position="6"/>
        <end position="28"/>
    </location>
</feature>
<dbReference type="RefSeq" id="WP_004721023.1">
    <property type="nucleotide sequence ID" value="NZ_BBRY01000002.1"/>
</dbReference>
<dbReference type="InterPro" id="IPR001129">
    <property type="entry name" value="Membr-assoc_MAPEG"/>
</dbReference>
<keyword evidence="5 13" id="KW-0812">Transmembrane</keyword>
<dbReference type="AlphaFoldDB" id="A0A6A1RRU4"/>
<dbReference type="GO" id="GO:0004364">
    <property type="term" value="F:glutathione transferase activity"/>
    <property type="evidence" value="ECO:0007669"/>
    <property type="project" value="UniProtKB-EC"/>
</dbReference>
<comment type="caution">
    <text evidence="14">The sequence shown here is derived from an EMBL/GenBank/DDBJ whole genome shotgun (WGS) entry which is preliminary data.</text>
</comment>
<evidence type="ECO:0000256" key="5">
    <source>
        <dbReference type="ARBA" id="ARBA00022692"/>
    </source>
</evidence>
<comment type="catalytic activity">
    <reaction evidence="12">
        <text>RX + glutathione = an S-substituted glutathione + a halide anion + H(+)</text>
        <dbReference type="Rhea" id="RHEA:16437"/>
        <dbReference type="ChEBI" id="CHEBI:15378"/>
        <dbReference type="ChEBI" id="CHEBI:16042"/>
        <dbReference type="ChEBI" id="CHEBI:17792"/>
        <dbReference type="ChEBI" id="CHEBI:57925"/>
        <dbReference type="ChEBI" id="CHEBI:90779"/>
        <dbReference type="EC" id="2.5.1.18"/>
    </reaction>
    <physiologicalReaction direction="left-to-right" evidence="12">
        <dbReference type="Rhea" id="RHEA:16438"/>
    </physiologicalReaction>
</comment>
<keyword evidence="8" id="KW-0007">Acetylation</keyword>
<evidence type="ECO:0000256" key="12">
    <source>
        <dbReference type="ARBA" id="ARBA00049385"/>
    </source>
</evidence>
<gene>
    <name evidence="14" type="ORF">KW868_16295</name>
</gene>
<proteinExistence type="predicted"/>
<comment type="subunit">
    <text evidence="10">Homotrimer; The trimer binds only one molecule of glutathione.</text>
</comment>
<accession>A0A6A1RRU4</accession>
<keyword evidence="6" id="KW-0256">Endoplasmic reticulum</keyword>